<dbReference type="Proteomes" id="UP000323708">
    <property type="component" value="Unassembled WGS sequence"/>
</dbReference>
<dbReference type="Pfam" id="PF10110">
    <property type="entry name" value="GPDPase_memb"/>
    <property type="match status" value="1"/>
</dbReference>
<dbReference type="GO" id="GO:0008081">
    <property type="term" value="F:phosphoric diester hydrolase activity"/>
    <property type="evidence" value="ECO:0007669"/>
    <property type="project" value="InterPro"/>
</dbReference>
<feature type="transmembrane region" description="Helical" evidence="1">
    <location>
        <begin position="12"/>
        <end position="35"/>
    </location>
</feature>
<dbReference type="InterPro" id="IPR017946">
    <property type="entry name" value="PLC-like_Pdiesterase_TIM-brl"/>
</dbReference>
<dbReference type="InterPro" id="IPR018476">
    <property type="entry name" value="GlyceroP-diester-Pdiesterase_M"/>
</dbReference>
<feature type="transmembrane region" description="Helical" evidence="1">
    <location>
        <begin position="55"/>
        <end position="78"/>
    </location>
</feature>
<keyword evidence="1" id="KW-0812">Transmembrane</keyword>
<feature type="domain" description="GP-PDE" evidence="2">
    <location>
        <begin position="352"/>
        <end position="582"/>
    </location>
</feature>
<keyword evidence="4" id="KW-1185">Reference proteome</keyword>
<feature type="transmembrane region" description="Helical" evidence="1">
    <location>
        <begin position="161"/>
        <end position="179"/>
    </location>
</feature>
<feature type="transmembrane region" description="Helical" evidence="1">
    <location>
        <begin position="126"/>
        <end position="145"/>
    </location>
</feature>
<dbReference type="EMBL" id="VTUX01000008">
    <property type="protein sequence ID" value="KAA1189116.1"/>
    <property type="molecule type" value="Genomic_DNA"/>
</dbReference>
<organism evidence="3 4">
    <name type="scientific">Pseudohalioglobus sediminis</name>
    <dbReference type="NCBI Taxonomy" id="2606449"/>
    <lineage>
        <taxon>Bacteria</taxon>
        <taxon>Pseudomonadati</taxon>
        <taxon>Pseudomonadota</taxon>
        <taxon>Gammaproteobacteria</taxon>
        <taxon>Cellvibrionales</taxon>
        <taxon>Halieaceae</taxon>
        <taxon>Pseudohalioglobus</taxon>
    </lineage>
</organism>
<gene>
    <name evidence="3" type="ORF">F0M18_15680</name>
</gene>
<reference evidence="3 4" key="1">
    <citation type="submission" date="2019-09" db="EMBL/GenBank/DDBJ databases">
        <authorList>
            <person name="Chen X.-Y."/>
        </authorList>
    </citation>
    <scope>NUCLEOTIDE SEQUENCE [LARGE SCALE GENOMIC DNA]</scope>
    <source>
        <strain evidence="3 4">NY5</strain>
    </source>
</reference>
<evidence type="ECO:0000313" key="4">
    <source>
        <dbReference type="Proteomes" id="UP000323708"/>
    </source>
</evidence>
<feature type="transmembrane region" description="Helical" evidence="1">
    <location>
        <begin position="222"/>
        <end position="252"/>
    </location>
</feature>
<evidence type="ECO:0000313" key="3">
    <source>
        <dbReference type="EMBL" id="KAA1189116.1"/>
    </source>
</evidence>
<dbReference type="AlphaFoldDB" id="A0A5B0WQN9"/>
<dbReference type="Pfam" id="PF03009">
    <property type="entry name" value="GDPD"/>
    <property type="match status" value="1"/>
</dbReference>
<dbReference type="PROSITE" id="PS50007">
    <property type="entry name" value="PIPLC_X_DOMAIN"/>
    <property type="match status" value="1"/>
</dbReference>
<dbReference type="PANTHER" id="PTHR46211">
    <property type="entry name" value="GLYCEROPHOSPHORYL DIESTER PHOSPHODIESTERASE"/>
    <property type="match status" value="1"/>
</dbReference>
<comment type="caution">
    <text evidence="3">The sequence shown here is derived from an EMBL/GenBank/DDBJ whole genome shotgun (WGS) entry which is preliminary data.</text>
</comment>
<feature type="transmembrane region" description="Helical" evidence="1">
    <location>
        <begin position="325"/>
        <end position="343"/>
    </location>
</feature>
<accession>A0A5B0WQN9</accession>
<keyword evidence="1" id="KW-1133">Transmembrane helix</keyword>
<dbReference type="GO" id="GO:0006629">
    <property type="term" value="P:lipid metabolic process"/>
    <property type="evidence" value="ECO:0007669"/>
    <property type="project" value="InterPro"/>
</dbReference>
<dbReference type="InterPro" id="IPR030395">
    <property type="entry name" value="GP_PDE_dom"/>
</dbReference>
<evidence type="ECO:0000256" key="1">
    <source>
        <dbReference type="SAM" id="Phobius"/>
    </source>
</evidence>
<dbReference type="PANTHER" id="PTHR46211:SF8">
    <property type="entry name" value="PHOSPHODIESTERASE"/>
    <property type="match status" value="1"/>
</dbReference>
<evidence type="ECO:0000259" key="2">
    <source>
        <dbReference type="PROSITE" id="PS51704"/>
    </source>
</evidence>
<feature type="transmembrane region" description="Helical" evidence="1">
    <location>
        <begin position="258"/>
        <end position="282"/>
    </location>
</feature>
<name>A0A5B0WQN9_9GAMM</name>
<sequence length="616" mass="65825">MPGLIAPLRANWRRIVVIHLFFTLLGVALLTPLFGFLVRSAVAMTGSAAVADQDIALLLLSPLGLTVAITLVAIFLAISALELGALQMLACAAQRDSTVPATAAIQHTLRNAPSLLRLTLSLTLRVLVYLVPYLLLIGAVAWWLLADHDINYYLSRRPPEFVVALVVGVVLTAALLVLLGRRLLDWSLVLPLVLVAGESPRAAFAASEAITRGKRGMCLRTLLSWLLLAVSLSLVPLLFLAVTNAGLIGAGVSHLPTLVALLGLAALVWTLLNVLVAAINMAGFTMAVARLFAQLAPSAQQQDVATLLAATGAEPTGRRWLPGTALLLAGLAVFSVGAGLLLLRGVDINRDVAVVAHRGAAGAAPENTLAAVRQALDDGADWVEIDVQETRDGEVVVVHDSDFMKLAGNPLKVWEGDLASVQQIDIGSWFDPRFSAERVPKLAEVLETVRGRSRLLIELKYYGHDEALEQRVVDIVEAANMTDEVAVMSLKLSGVEKLQAIRPQWTAGVLAAKSIGDLSRVDVDFLAVNQGMATTAFVRRAHKAGKQVFVWTVNDGLSMAKWATRGVDGVITDEPALAREVLAQLAELSAPERLVLSAALFFGKPQVAKRYRDDSP</sequence>
<dbReference type="SUPFAM" id="SSF51695">
    <property type="entry name" value="PLC-like phosphodiesterases"/>
    <property type="match status" value="1"/>
</dbReference>
<keyword evidence="1" id="KW-0472">Membrane</keyword>
<protein>
    <submittedName>
        <fullName evidence="3">Glycerophosphodiester phosphodiesterase</fullName>
    </submittedName>
</protein>
<dbReference type="Gene3D" id="3.20.20.190">
    <property type="entry name" value="Phosphatidylinositol (PI) phosphodiesterase"/>
    <property type="match status" value="1"/>
</dbReference>
<proteinExistence type="predicted"/>
<dbReference type="PROSITE" id="PS51704">
    <property type="entry name" value="GP_PDE"/>
    <property type="match status" value="1"/>
</dbReference>
<dbReference type="RefSeq" id="WP_149612414.1">
    <property type="nucleotide sequence ID" value="NZ_VTUX01000008.1"/>
</dbReference>